<comment type="caution">
    <text evidence="5">Lacks conserved residue(s) required for the propagation of feature annotation.</text>
</comment>
<keyword evidence="9" id="KW-1185">Reference proteome</keyword>
<dbReference type="InterPro" id="IPR006201">
    <property type="entry name" value="Neur_channel"/>
</dbReference>
<evidence type="ECO:0000259" key="6">
    <source>
        <dbReference type="Pfam" id="PF02931"/>
    </source>
</evidence>
<dbReference type="InterPro" id="IPR036719">
    <property type="entry name" value="Neuro-gated_channel_TM_sf"/>
</dbReference>
<feature type="transmembrane region" description="Helical" evidence="5">
    <location>
        <begin position="217"/>
        <end position="239"/>
    </location>
</feature>
<dbReference type="PROSITE" id="PS00236">
    <property type="entry name" value="NEUROTR_ION_CHANNEL"/>
    <property type="match status" value="1"/>
</dbReference>
<dbReference type="HOGENOM" id="CLU_018074_2_2_1"/>
<dbReference type="OMA" id="TEHEVWI"/>
<keyword evidence="5" id="KW-0406">Ion transport</keyword>
<sequence>MNASANQEASTLIDDLLKNYDVDARPVSNWSEPVNVYLELSLRQILFLDNVQQTMQTSLWISAYWTDINLRWKPEDYGGIGGLALTPSRIWTPDNVFFQVVAPSVDLLTLYRTNVLPDGRVFWSIPLILSSSCKLNLDQFPWDEQECHLKYGSWSQPGSRMDVFNYSSGVDLTDYHENGEWYLQGVDIKKRVESVSGSTETYPSINFTIRLKRKASYYVINFILPPGLVMLTMIMMYLVPPESGEKVSLSVTLLLSSTVLMMAVQGYLPVQSDTTPLLSEYTDFVLLITAII</sequence>
<feature type="domain" description="Neurotransmitter-gated ion-channel ligand-binding" evidence="6">
    <location>
        <begin position="10"/>
        <end position="214"/>
    </location>
</feature>
<evidence type="ECO:0000256" key="5">
    <source>
        <dbReference type="RuleBase" id="RU000687"/>
    </source>
</evidence>
<dbReference type="InterPro" id="IPR006029">
    <property type="entry name" value="Neurotrans-gated_channel_TM"/>
</dbReference>
<dbReference type="SUPFAM" id="SSF90112">
    <property type="entry name" value="Neurotransmitter-gated ion-channel transmembrane pore"/>
    <property type="match status" value="1"/>
</dbReference>
<dbReference type="InterPro" id="IPR006202">
    <property type="entry name" value="Neur_chan_lig-bd"/>
</dbReference>
<keyword evidence="5" id="KW-0407">Ion channel</keyword>
<evidence type="ECO:0000256" key="4">
    <source>
        <dbReference type="ARBA" id="ARBA00023136"/>
    </source>
</evidence>
<dbReference type="EMBL" id="AMQN01003584">
    <property type="status" value="NOT_ANNOTATED_CDS"/>
    <property type="molecule type" value="Genomic_DNA"/>
</dbReference>
<name>X1Z1G8_CAPTE</name>
<evidence type="ECO:0000256" key="1">
    <source>
        <dbReference type="ARBA" id="ARBA00004141"/>
    </source>
</evidence>
<evidence type="ECO:0000313" key="8">
    <source>
        <dbReference type="EnsemblMetazoa" id="CapteP135521"/>
    </source>
</evidence>
<evidence type="ECO:0000256" key="2">
    <source>
        <dbReference type="ARBA" id="ARBA00022692"/>
    </source>
</evidence>
<dbReference type="Proteomes" id="UP000014760">
    <property type="component" value="Unassembled WGS sequence"/>
</dbReference>
<proteinExistence type="inferred from homology"/>
<reference evidence="9" key="2">
    <citation type="journal article" date="2013" name="Nature">
        <title>Insights into bilaterian evolution from three spiralian genomes.</title>
        <authorList>
            <person name="Simakov O."/>
            <person name="Marletaz F."/>
            <person name="Cho S.J."/>
            <person name="Edsinger-Gonzales E."/>
            <person name="Havlak P."/>
            <person name="Hellsten U."/>
            <person name="Kuo D.H."/>
            <person name="Larsson T."/>
            <person name="Lv J."/>
            <person name="Arendt D."/>
            <person name="Savage R."/>
            <person name="Osoegawa K."/>
            <person name="de Jong P."/>
            <person name="Grimwood J."/>
            <person name="Chapman J.A."/>
            <person name="Shapiro H."/>
            <person name="Aerts A."/>
            <person name="Otillar R.P."/>
            <person name="Terry A.Y."/>
            <person name="Boore J.L."/>
            <person name="Grigoriev I.V."/>
            <person name="Lindberg D.R."/>
            <person name="Seaver E.C."/>
            <person name="Weisblat D.A."/>
            <person name="Putnam N.H."/>
            <person name="Rokhsar D.S."/>
        </authorList>
    </citation>
    <scope>NUCLEOTIDE SEQUENCE</scope>
    <source>
        <strain evidence="9">I ESC-2004</strain>
    </source>
</reference>
<dbReference type="EnsemblMetazoa" id="CapteT135521">
    <property type="protein sequence ID" value="CapteP135521"/>
    <property type="gene ID" value="CapteG135521"/>
</dbReference>
<feature type="transmembrane region" description="Helical" evidence="5">
    <location>
        <begin position="251"/>
        <end position="270"/>
    </location>
</feature>
<evidence type="ECO:0000256" key="3">
    <source>
        <dbReference type="ARBA" id="ARBA00022989"/>
    </source>
</evidence>
<evidence type="ECO:0008006" key="10">
    <source>
        <dbReference type="Google" id="ProtNLM"/>
    </source>
</evidence>
<comment type="similarity">
    <text evidence="5">Belongs to the ligand-gated ion channel (TC 1.A.9) family.</text>
</comment>
<dbReference type="InterPro" id="IPR038050">
    <property type="entry name" value="Neuro_actylchol_rec"/>
</dbReference>
<organism evidence="8 9">
    <name type="scientific">Capitella teleta</name>
    <name type="common">Polychaete worm</name>
    <dbReference type="NCBI Taxonomy" id="283909"/>
    <lineage>
        <taxon>Eukaryota</taxon>
        <taxon>Metazoa</taxon>
        <taxon>Spiralia</taxon>
        <taxon>Lophotrochozoa</taxon>
        <taxon>Annelida</taxon>
        <taxon>Polychaeta</taxon>
        <taxon>Sedentaria</taxon>
        <taxon>Scolecida</taxon>
        <taxon>Capitellidae</taxon>
        <taxon>Capitella</taxon>
    </lineage>
</organism>
<dbReference type="OrthoDB" id="5975154at2759"/>
<evidence type="ECO:0000259" key="7">
    <source>
        <dbReference type="Pfam" id="PF02932"/>
    </source>
</evidence>
<dbReference type="PRINTS" id="PR00252">
    <property type="entry name" value="NRIONCHANNEL"/>
</dbReference>
<dbReference type="Pfam" id="PF02931">
    <property type="entry name" value="Neur_chan_LBD"/>
    <property type="match status" value="1"/>
</dbReference>
<keyword evidence="4 5" id="KW-0472">Membrane</keyword>
<dbReference type="STRING" id="283909.R7T8P9"/>
<dbReference type="Gene3D" id="1.20.58.390">
    <property type="entry name" value="Neurotransmitter-gated ion-channel transmembrane domain"/>
    <property type="match status" value="1"/>
</dbReference>
<reference evidence="9" key="1">
    <citation type="submission" date="2012-12" db="EMBL/GenBank/DDBJ databases">
        <authorList>
            <person name="Hellsten U."/>
            <person name="Grimwood J."/>
            <person name="Chapman J.A."/>
            <person name="Shapiro H."/>
            <person name="Aerts A."/>
            <person name="Otillar R.P."/>
            <person name="Terry A.Y."/>
            <person name="Boore J.L."/>
            <person name="Simakov O."/>
            <person name="Marletaz F."/>
            <person name="Cho S.-J."/>
            <person name="Edsinger-Gonzales E."/>
            <person name="Havlak P."/>
            <person name="Kuo D.-H."/>
            <person name="Larsson T."/>
            <person name="Lv J."/>
            <person name="Arendt D."/>
            <person name="Savage R."/>
            <person name="Osoegawa K."/>
            <person name="de Jong P."/>
            <person name="Lindberg D.R."/>
            <person name="Seaver E.C."/>
            <person name="Weisblat D.A."/>
            <person name="Putnam N.H."/>
            <person name="Grigoriev I.V."/>
            <person name="Rokhsar D.S."/>
        </authorList>
    </citation>
    <scope>NUCLEOTIDE SEQUENCE</scope>
    <source>
        <strain evidence="9">I ESC-2004</strain>
    </source>
</reference>
<dbReference type="PANTHER" id="PTHR18945">
    <property type="entry name" value="NEUROTRANSMITTER GATED ION CHANNEL"/>
    <property type="match status" value="1"/>
</dbReference>
<evidence type="ECO:0000313" key="9">
    <source>
        <dbReference type="Proteomes" id="UP000014760"/>
    </source>
</evidence>
<keyword evidence="3 5" id="KW-1133">Transmembrane helix</keyword>
<feature type="domain" description="Neurotransmitter-gated ion-channel transmembrane" evidence="7">
    <location>
        <begin position="223"/>
        <end position="289"/>
    </location>
</feature>
<accession>X1Z1G8</accession>
<keyword evidence="2 5" id="KW-0812">Transmembrane</keyword>
<dbReference type="Gene3D" id="2.70.170.10">
    <property type="entry name" value="Neurotransmitter-gated ion-channel ligand-binding domain"/>
    <property type="match status" value="1"/>
</dbReference>
<reference evidence="8" key="3">
    <citation type="submission" date="2015-06" db="UniProtKB">
        <authorList>
            <consortium name="EnsemblMetazoa"/>
        </authorList>
    </citation>
    <scope>IDENTIFICATION</scope>
</reference>
<dbReference type="InterPro" id="IPR036734">
    <property type="entry name" value="Neur_chan_lig-bd_sf"/>
</dbReference>
<dbReference type="Pfam" id="PF02932">
    <property type="entry name" value="Neur_chan_memb"/>
    <property type="match status" value="1"/>
</dbReference>
<dbReference type="InterPro" id="IPR018000">
    <property type="entry name" value="Neurotransmitter_ion_chnl_CS"/>
</dbReference>
<protein>
    <recommendedName>
        <fullName evidence="10">Neurotransmitter-gated ion-channel ligand-binding domain-containing protein</fullName>
    </recommendedName>
</protein>
<dbReference type="SUPFAM" id="SSF63712">
    <property type="entry name" value="Nicotinic receptor ligand binding domain-like"/>
    <property type="match status" value="1"/>
</dbReference>
<comment type="subcellular location">
    <subcellularLocation>
        <location evidence="1">Membrane</location>
        <topology evidence="1">Multi-pass membrane protein</topology>
    </subcellularLocation>
</comment>
<keyword evidence="5" id="KW-0813">Transport</keyword>
<dbReference type="CDD" id="cd18997">
    <property type="entry name" value="LGIC_ECD_nAChR"/>
    <property type="match status" value="1"/>
</dbReference>